<dbReference type="Pfam" id="PF09388">
    <property type="entry name" value="SpoOE-like"/>
    <property type="match status" value="1"/>
</dbReference>
<accession>A0ABS1J9I0</accession>
<name>A0ABS1J9I0_9BACL</name>
<keyword evidence="2" id="KW-1185">Reference proteome</keyword>
<protein>
    <submittedName>
        <fullName evidence="1">Aspartyl-phosphate phosphatase Spo0E family protein</fullName>
    </submittedName>
</protein>
<dbReference type="Gene3D" id="4.10.280.10">
    <property type="entry name" value="Helix-loop-helix DNA-binding domain"/>
    <property type="match status" value="1"/>
</dbReference>
<evidence type="ECO:0000313" key="1">
    <source>
        <dbReference type="EMBL" id="MBL0386921.1"/>
    </source>
</evidence>
<organism evidence="1 2">
    <name type="scientific">Tumebacillus amylolyticus</name>
    <dbReference type="NCBI Taxonomy" id="2801339"/>
    <lineage>
        <taxon>Bacteria</taxon>
        <taxon>Bacillati</taxon>
        <taxon>Bacillota</taxon>
        <taxon>Bacilli</taxon>
        <taxon>Bacillales</taxon>
        <taxon>Alicyclobacillaceae</taxon>
        <taxon>Tumebacillus</taxon>
    </lineage>
</organism>
<dbReference type="InterPro" id="IPR037208">
    <property type="entry name" value="Spo0E-like_sf"/>
</dbReference>
<sequence length="69" mass="7641">MGDLASIETTIHHLRAEMVRAYEKAGDLGDETVIALSQQLDLYLLKFQQQTRRSQGEAGSSGEDKATIF</sequence>
<dbReference type="RefSeq" id="WP_201634228.1">
    <property type="nucleotide sequence ID" value="NZ_JAEQNB010000002.1"/>
</dbReference>
<dbReference type="Proteomes" id="UP000602284">
    <property type="component" value="Unassembled WGS sequence"/>
</dbReference>
<proteinExistence type="predicted"/>
<reference evidence="1 2" key="1">
    <citation type="submission" date="2021-01" db="EMBL/GenBank/DDBJ databases">
        <title>Tumebacillus sp. strain ITR2 16S ribosomal RNA gene Genome sequencing and assembly.</title>
        <authorList>
            <person name="Kang M."/>
        </authorList>
    </citation>
    <scope>NUCLEOTIDE SEQUENCE [LARGE SCALE GENOMIC DNA]</scope>
    <source>
        <strain evidence="1 2">ITR2</strain>
    </source>
</reference>
<dbReference type="InterPro" id="IPR036638">
    <property type="entry name" value="HLH_DNA-bd_sf"/>
</dbReference>
<dbReference type="SUPFAM" id="SSF140500">
    <property type="entry name" value="BAS1536-like"/>
    <property type="match status" value="1"/>
</dbReference>
<dbReference type="EMBL" id="JAEQNB010000002">
    <property type="protein sequence ID" value="MBL0386921.1"/>
    <property type="molecule type" value="Genomic_DNA"/>
</dbReference>
<dbReference type="InterPro" id="IPR018540">
    <property type="entry name" value="Spo0E-like"/>
</dbReference>
<evidence type="ECO:0000313" key="2">
    <source>
        <dbReference type="Proteomes" id="UP000602284"/>
    </source>
</evidence>
<gene>
    <name evidence="1" type="ORF">JJB07_09670</name>
</gene>
<comment type="caution">
    <text evidence="1">The sequence shown here is derived from an EMBL/GenBank/DDBJ whole genome shotgun (WGS) entry which is preliminary data.</text>
</comment>